<feature type="region of interest" description="Disordered" evidence="1">
    <location>
        <begin position="387"/>
        <end position="450"/>
    </location>
</feature>
<organism evidence="4 5">
    <name type="scientific">Amborella trichopoda</name>
    <dbReference type="NCBI Taxonomy" id="13333"/>
    <lineage>
        <taxon>Eukaryota</taxon>
        <taxon>Viridiplantae</taxon>
        <taxon>Streptophyta</taxon>
        <taxon>Embryophyta</taxon>
        <taxon>Tracheophyta</taxon>
        <taxon>Spermatophyta</taxon>
        <taxon>Magnoliopsida</taxon>
        <taxon>Amborellales</taxon>
        <taxon>Amborellaceae</taxon>
        <taxon>Amborella</taxon>
    </lineage>
</organism>
<dbReference type="Gramene" id="ERN06894">
    <property type="protein sequence ID" value="ERN06894"/>
    <property type="gene ID" value="AMTR_s00005p00253820"/>
</dbReference>
<sequence>MDDSVDVPMEEAVEALIDTLVCPLLPSRASNSSALSPAQEQKVANQMHAAVLLYNYYHRCEFPQLEFLGFENFCKVAVNAKPNLLTYMKFMKEFSTKSTEKYQELSLTEKMVKEACDIAEGLNASKPVPNIQSWPVTKVAVFLIDSMRKNCLLMFGSITLGVWSLIEEKIESKDTKMKAPTRVVHMETSGMPIFNSTEGDLLKIAFTAVKKQTGIDQADLNVLERSFSYSLSKKREAVQLYVMQSVKRIDGEIRQVPIKDVVNSLDGPIFRKEFLNYETTSVVEYFHLLPYKAFISEWFSREALLGGSKLSAEASANSNGSTGSNVSNKTNLAVNNIHPAGKIDAGTDNEALHHDHREMKHHASPCCIAKPAEEAKISPTLDCSKLEVTNDGSQDGSLEKRKPLPLTPRVSIRLERSNNDSVKEMDTSSKPCDTNKTNPELKMVDSSCKPHDTKLMNSKLKRMDSSSQPCDTKITNSEIRMTASSNSLCNTTNTKVTDSALKRVDSSSKACDTKMMNSKLRTMDPSSKPCDTKFTNSTLGMVDSSSNQSDTKIATSKPTVMDSPSKPSATNISDSKLEISSKRGDTKITNSEVKVMDSSGKPCDTKITNSELGGSKFFCKEGSHNQDEMLEDALPSAAVKGHSDKSHEVLKMLHSRRDDLFQAALSALYRKRDELVHQKRLAEDEICRCEKSLLTIMNEEEDALELSIDLIMEACKKACCKGDTQISTVGHETSRGNCSFQNVKRKKLSEAVLYLKSSCQELDEICVKNQWLPPSYNTFPADAFGLICANVMIHGVDFEFCERGELKSTPQEARESAAATMLTKLRITVSETQ</sequence>
<dbReference type="InterPro" id="IPR057237">
    <property type="entry name" value="DUF7915"/>
</dbReference>
<dbReference type="HOGENOM" id="CLU_023071_0_0_1"/>
<gene>
    <name evidence="4" type="ORF">AMTR_s00005p00253820</name>
</gene>
<protein>
    <recommendedName>
        <fullName evidence="6">DRBM domain-containing protein</fullName>
    </recommendedName>
</protein>
<dbReference type="PANTHER" id="PTHR33913">
    <property type="entry name" value="ALEURONE LAYER MORPHOGENESIS PROTEIN"/>
    <property type="match status" value="1"/>
</dbReference>
<evidence type="ECO:0008006" key="6">
    <source>
        <dbReference type="Google" id="ProtNLM"/>
    </source>
</evidence>
<evidence type="ECO:0000313" key="5">
    <source>
        <dbReference type="Proteomes" id="UP000017836"/>
    </source>
</evidence>
<evidence type="ECO:0000259" key="2">
    <source>
        <dbReference type="Pfam" id="PF25500"/>
    </source>
</evidence>
<dbReference type="OMA" id="ICHENGW"/>
<dbReference type="Proteomes" id="UP000017836">
    <property type="component" value="Unassembled WGS sequence"/>
</dbReference>
<dbReference type="AlphaFoldDB" id="W1PGQ7"/>
<evidence type="ECO:0000256" key="1">
    <source>
        <dbReference type="SAM" id="MobiDB-lite"/>
    </source>
</evidence>
<keyword evidence="5" id="KW-1185">Reference proteome</keyword>
<feature type="compositionally biased region" description="Polar residues" evidence="1">
    <location>
        <begin position="428"/>
        <end position="438"/>
    </location>
</feature>
<dbReference type="PANTHER" id="PTHR33913:SF1">
    <property type="entry name" value="DRBM DOMAIN-CONTAINING PROTEIN"/>
    <property type="match status" value="1"/>
</dbReference>
<evidence type="ECO:0000259" key="3">
    <source>
        <dbReference type="Pfam" id="PF25502"/>
    </source>
</evidence>
<feature type="compositionally biased region" description="Polar residues" evidence="1">
    <location>
        <begin position="537"/>
        <end position="558"/>
    </location>
</feature>
<feature type="domain" description="DUF7915" evidence="3">
    <location>
        <begin position="159"/>
        <end position="301"/>
    </location>
</feature>
<proteinExistence type="predicted"/>
<dbReference type="InterPro" id="IPR057235">
    <property type="entry name" value="DUF7913"/>
</dbReference>
<dbReference type="EMBL" id="KI393866">
    <property type="protein sequence ID" value="ERN06894.1"/>
    <property type="molecule type" value="Genomic_DNA"/>
</dbReference>
<feature type="compositionally biased region" description="Basic and acidic residues" evidence="1">
    <location>
        <begin position="412"/>
        <end position="427"/>
    </location>
</feature>
<name>W1PGQ7_AMBTC</name>
<evidence type="ECO:0000313" key="4">
    <source>
        <dbReference type="EMBL" id="ERN06894.1"/>
    </source>
</evidence>
<accession>W1PGQ7</accession>
<feature type="domain" description="DUF7913" evidence="2">
    <location>
        <begin position="7"/>
        <end position="122"/>
    </location>
</feature>
<dbReference type="eggNOG" id="ENOG502QVPK">
    <property type="taxonomic scope" value="Eukaryota"/>
</dbReference>
<feature type="region of interest" description="Disordered" evidence="1">
    <location>
        <begin position="537"/>
        <end position="572"/>
    </location>
</feature>
<dbReference type="Pfam" id="PF25500">
    <property type="entry name" value="DUF7913"/>
    <property type="match status" value="1"/>
</dbReference>
<dbReference type="SUPFAM" id="SSF54768">
    <property type="entry name" value="dsRNA-binding domain-like"/>
    <property type="match status" value="1"/>
</dbReference>
<dbReference type="Gene3D" id="3.30.160.20">
    <property type="match status" value="1"/>
</dbReference>
<dbReference type="OrthoDB" id="1909634at2759"/>
<dbReference type="KEGG" id="atr:18435103"/>
<reference evidence="5" key="1">
    <citation type="journal article" date="2013" name="Science">
        <title>The Amborella genome and the evolution of flowering plants.</title>
        <authorList>
            <consortium name="Amborella Genome Project"/>
        </authorList>
    </citation>
    <scope>NUCLEOTIDE SEQUENCE [LARGE SCALE GENOMIC DNA]</scope>
</reference>
<dbReference type="Pfam" id="PF25502">
    <property type="entry name" value="DUF7915"/>
    <property type="match status" value="1"/>
</dbReference>